<comment type="caution">
    <text evidence="2">The sequence shown here is derived from an EMBL/GenBank/DDBJ whole genome shotgun (WGS) entry which is preliminary data.</text>
</comment>
<dbReference type="EMBL" id="JAKCXM010000270">
    <property type="protein sequence ID" value="KAJ0397014.1"/>
    <property type="molecule type" value="Genomic_DNA"/>
</dbReference>
<proteinExistence type="predicted"/>
<organism evidence="2 3">
    <name type="scientific">Pythium insidiosum</name>
    <name type="common">Pythiosis disease agent</name>
    <dbReference type="NCBI Taxonomy" id="114742"/>
    <lineage>
        <taxon>Eukaryota</taxon>
        <taxon>Sar</taxon>
        <taxon>Stramenopiles</taxon>
        <taxon>Oomycota</taxon>
        <taxon>Peronosporomycetes</taxon>
        <taxon>Pythiales</taxon>
        <taxon>Pythiaceae</taxon>
        <taxon>Pythium</taxon>
    </lineage>
</organism>
<evidence type="ECO:0000313" key="3">
    <source>
        <dbReference type="Proteomes" id="UP001209570"/>
    </source>
</evidence>
<gene>
    <name evidence="2" type="ORF">P43SY_003958</name>
</gene>
<name>A0AAD5Q6Q9_PYTIN</name>
<feature type="compositionally biased region" description="Basic and acidic residues" evidence="1">
    <location>
        <begin position="75"/>
        <end position="90"/>
    </location>
</feature>
<dbReference type="Proteomes" id="UP001209570">
    <property type="component" value="Unassembled WGS sequence"/>
</dbReference>
<sequence>MSLLCDYSDSSSSASEDEAPAVLQPAQDAAEDLPTVDDLFGGATAPQSSVRSSRAGLEPSIGKRAAPVNMPTSGDSKRPRRDETLQRRVPPEPLEPSSTRSTTLRFAPPQLKRPNVSTEDLGITSEGNYPSDRS</sequence>
<evidence type="ECO:0000313" key="2">
    <source>
        <dbReference type="EMBL" id="KAJ0397014.1"/>
    </source>
</evidence>
<evidence type="ECO:0000256" key="1">
    <source>
        <dbReference type="SAM" id="MobiDB-lite"/>
    </source>
</evidence>
<keyword evidence="3" id="KW-1185">Reference proteome</keyword>
<reference evidence="2" key="1">
    <citation type="submission" date="2021-12" db="EMBL/GenBank/DDBJ databases">
        <title>Prjna785345.</title>
        <authorList>
            <person name="Rujirawat T."/>
            <person name="Krajaejun T."/>
        </authorList>
    </citation>
    <scope>NUCLEOTIDE SEQUENCE</scope>
    <source>
        <strain evidence="2">Pi057C3</strain>
    </source>
</reference>
<dbReference type="AlphaFoldDB" id="A0AAD5Q6Q9"/>
<accession>A0AAD5Q6Q9</accession>
<protein>
    <submittedName>
        <fullName evidence="2">Uncharacterized protein</fullName>
    </submittedName>
</protein>
<feature type="region of interest" description="Disordered" evidence="1">
    <location>
        <begin position="1"/>
        <end position="134"/>
    </location>
</feature>